<proteinExistence type="predicted"/>
<dbReference type="AlphaFoldDB" id="A0A7C4XTA2"/>
<sequence length="213" mass="22650">MKKQSVFIPDWRSEILNPNAAYINNFLLTNTGNSNLTTDSIQMQKTQSDASRVTLGKIVLEASGGLTGGALITYFTYKIGGHSSWWPIWGYGLGFSFGPAIGATLVGNALTEPNGSFIKSLIGSSSGTILGGIALYTTLWLLGMSHDPNANLAPFYIITGISGLLPTIGAVIGYNLKGSGCCLWGAKGIHNLETELSQTPEALFRVQIVSIKF</sequence>
<keyword evidence="1" id="KW-0812">Transmembrane</keyword>
<dbReference type="EMBL" id="DTGZ01000005">
    <property type="protein sequence ID" value="HGV96719.1"/>
    <property type="molecule type" value="Genomic_DNA"/>
</dbReference>
<reference evidence="2" key="1">
    <citation type="journal article" date="2020" name="mSystems">
        <title>Genome- and Community-Level Interaction Insights into Carbon Utilization and Element Cycling Functions of Hydrothermarchaeota in Hydrothermal Sediment.</title>
        <authorList>
            <person name="Zhou Z."/>
            <person name="Liu Y."/>
            <person name="Xu W."/>
            <person name="Pan J."/>
            <person name="Luo Z.H."/>
            <person name="Li M."/>
        </authorList>
    </citation>
    <scope>NUCLEOTIDE SEQUENCE [LARGE SCALE GENOMIC DNA]</scope>
    <source>
        <strain evidence="2">SpSt-774</strain>
    </source>
</reference>
<keyword evidence="1" id="KW-0472">Membrane</keyword>
<feature type="transmembrane region" description="Helical" evidence="1">
    <location>
        <begin position="89"/>
        <end position="110"/>
    </location>
</feature>
<evidence type="ECO:0000256" key="1">
    <source>
        <dbReference type="SAM" id="Phobius"/>
    </source>
</evidence>
<feature type="transmembrane region" description="Helical" evidence="1">
    <location>
        <begin position="58"/>
        <end position="77"/>
    </location>
</feature>
<evidence type="ECO:0000313" key="2">
    <source>
        <dbReference type="EMBL" id="HGV96719.1"/>
    </source>
</evidence>
<protein>
    <submittedName>
        <fullName evidence="2">Uncharacterized protein</fullName>
    </submittedName>
</protein>
<feature type="transmembrane region" description="Helical" evidence="1">
    <location>
        <begin position="122"/>
        <end position="143"/>
    </location>
</feature>
<keyword evidence="1" id="KW-1133">Transmembrane helix</keyword>
<name>A0A7C4XTA2_UNCW3</name>
<comment type="caution">
    <text evidence="2">The sequence shown here is derived from an EMBL/GenBank/DDBJ whole genome shotgun (WGS) entry which is preliminary data.</text>
</comment>
<feature type="transmembrane region" description="Helical" evidence="1">
    <location>
        <begin position="155"/>
        <end position="176"/>
    </location>
</feature>
<gene>
    <name evidence="2" type="ORF">ENV60_00260</name>
</gene>
<accession>A0A7C4XTA2</accession>
<organism evidence="2">
    <name type="scientific">candidate division WOR-3 bacterium</name>
    <dbReference type="NCBI Taxonomy" id="2052148"/>
    <lineage>
        <taxon>Bacteria</taxon>
        <taxon>Bacteria division WOR-3</taxon>
    </lineage>
</organism>